<dbReference type="InterPro" id="IPR027417">
    <property type="entry name" value="P-loop_NTPase"/>
</dbReference>
<evidence type="ECO:0000313" key="7">
    <source>
        <dbReference type="Proteomes" id="UP000268084"/>
    </source>
</evidence>
<sequence length="284" mass="30508">MTSISPPVADIPVRATSGVSVVPSPDSVVHLNEVTVRRGSTVLLDRVSVDIRSRERWVVLGPNGAGKTTLLQIAAAQMHPTSGRAHVLGARLGAVDLSQVRPLIGISSAALAARVPSGETVLNVVVSAGYGVIGRWREDYEELDFARARELLAAMGIERFADRMYGTLSEGERKRTLAARALMTDPELLLLDEPAAGLDLGGREDLLRRLDVLALDPASPATILVTHHVEEIPIAFTHLLLLREGRVVAAGPLANVLNQGNLSTTFGMELQLDTRDGRYFAHAR</sequence>
<keyword evidence="7" id="KW-1185">Reference proteome</keyword>
<dbReference type="Pfam" id="PF00005">
    <property type="entry name" value="ABC_tran"/>
    <property type="match status" value="1"/>
</dbReference>
<dbReference type="Gene3D" id="3.40.50.300">
    <property type="entry name" value="P-loop containing nucleotide triphosphate hydrolases"/>
    <property type="match status" value="1"/>
</dbReference>
<dbReference type="FunFam" id="3.40.50.300:FF:001031">
    <property type="entry name" value="Iron ABC transporter ATP-binding protein"/>
    <property type="match status" value="1"/>
</dbReference>
<evidence type="ECO:0000256" key="4">
    <source>
        <dbReference type="ARBA" id="ARBA00022840"/>
    </source>
</evidence>
<dbReference type="SMART" id="SM00382">
    <property type="entry name" value="AAA"/>
    <property type="match status" value="1"/>
</dbReference>
<dbReference type="AlphaFoldDB" id="A0A3G8ZM08"/>
<dbReference type="GO" id="GO:0005524">
    <property type="term" value="F:ATP binding"/>
    <property type="evidence" value="ECO:0007669"/>
    <property type="project" value="UniProtKB-KW"/>
</dbReference>
<dbReference type="PROSITE" id="PS50893">
    <property type="entry name" value="ABC_TRANSPORTER_2"/>
    <property type="match status" value="1"/>
</dbReference>
<keyword evidence="3" id="KW-0547">Nucleotide-binding</keyword>
<evidence type="ECO:0000256" key="1">
    <source>
        <dbReference type="ARBA" id="ARBA00005417"/>
    </source>
</evidence>
<reference evidence="6 7" key="1">
    <citation type="submission" date="2018-11" db="EMBL/GenBank/DDBJ databases">
        <authorList>
            <person name="Da X."/>
        </authorList>
    </citation>
    <scope>NUCLEOTIDE SEQUENCE [LARGE SCALE GENOMIC DNA]</scope>
    <source>
        <strain evidence="6 7">S14-144</strain>
    </source>
</reference>
<accession>A0A3G8ZM08</accession>
<dbReference type="KEGG" id="nak:EH165_06580"/>
<dbReference type="OrthoDB" id="9789994at2"/>
<dbReference type="GO" id="GO:0016887">
    <property type="term" value="F:ATP hydrolysis activity"/>
    <property type="evidence" value="ECO:0007669"/>
    <property type="project" value="InterPro"/>
</dbReference>
<name>A0A3G8ZM08_9ACTN</name>
<protein>
    <submittedName>
        <fullName evidence="6">ABC transporter ATP-binding protein</fullName>
    </submittedName>
</protein>
<dbReference type="EMBL" id="CP034170">
    <property type="protein sequence ID" value="AZI57865.1"/>
    <property type="molecule type" value="Genomic_DNA"/>
</dbReference>
<organism evidence="6 7">
    <name type="scientific">Nakamurella antarctica</name>
    <dbReference type="NCBI Taxonomy" id="1902245"/>
    <lineage>
        <taxon>Bacteria</taxon>
        <taxon>Bacillati</taxon>
        <taxon>Actinomycetota</taxon>
        <taxon>Actinomycetes</taxon>
        <taxon>Nakamurellales</taxon>
        <taxon>Nakamurellaceae</taxon>
        <taxon>Nakamurella</taxon>
    </lineage>
</organism>
<dbReference type="Proteomes" id="UP000268084">
    <property type="component" value="Chromosome"/>
</dbReference>
<proteinExistence type="inferred from homology"/>
<dbReference type="SUPFAM" id="SSF52540">
    <property type="entry name" value="P-loop containing nucleoside triphosphate hydrolases"/>
    <property type="match status" value="1"/>
</dbReference>
<evidence type="ECO:0000256" key="2">
    <source>
        <dbReference type="ARBA" id="ARBA00022448"/>
    </source>
</evidence>
<dbReference type="PANTHER" id="PTHR42734">
    <property type="entry name" value="METAL TRANSPORT SYSTEM ATP-BINDING PROTEIN TM_0124-RELATED"/>
    <property type="match status" value="1"/>
</dbReference>
<dbReference type="InterPro" id="IPR003593">
    <property type="entry name" value="AAA+_ATPase"/>
</dbReference>
<evidence type="ECO:0000256" key="3">
    <source>
        <dbReference type="ARBA" id="ARBA00022741"/>
    </source>
</evidence>
<gene>
    <name evidence="6" type="ORF">EH165_06580</name>
</gene>
<evidence type="ECO:0000259" key="5">
    <source>
        <dbReference type="PROSITE" id="PS50893"/>
    </source>
</evidence>
<keyword evidence="4 6" id="KW-0067">ATP-binding</keyword>
<feature type="domain" description="ABC transporter" evidence="5">
    <location>
        <begin position="29"/>
        <end position="269"/>
    </location>
</feature>
<comment type="similarity">
    <text evidence="1">Belongs to the ABC transporter superfamily.</text>
</comment>
<dbReference type="PANTHER" id="PTHR42734:SF5">
    <property type="entry name" value="IRON TRANSPORT SYSTEM ATP-BINDING PROTEIN HI_0361-RELATED"/>
    <property type="match status" value="1"/>
</dbReference>
<evidence type="ECO:0000313" key="6">
    <source>
        <dbReference type="EMBL" id="AZI57865.1"/>
    </source>
</evidence>
<dbReference type="InterPro" id="IPR050153">
    <property type="entry name" value="Metal_Ion_Import_ABC"/>
</dbReference>
<dbReference type="InterPro" id="IPR003439">
    <property type="entry name" value="ABC_transporter-like_ATP-bd"/>
</dbReference>
<keyword evidence="2" id="KW-0813">Transport</keyword>
<reference evidence="6 7" key="2">
    <citation type="submission" date="2018-12" db="EMBL/GenBank/DDBJ databases">
        <title>Nakamurella antarcticus sp. nov., isolated from Antarctica South Shetland Islands soil.</title>
        <authorList>
            <person name="Peng F."/>
        </authorList>
    </citation>
    <scope>NUCLEOTIDE SEQUENCE [LARGE SCALE GENOMIC DNA]</scope>
    <source>
        <strain evidence="6 7">S14-144</strain>
    </source>
</reference>